<dbReference type="Proteomes" id="UP000204092">
    <property type="component" value="Segment"/>
</dbReference>
<evidence type="ECO:0000256" key="1">
    <source>
        <dbReference type="SAM" id="MobiDB-lite"/>
    </source>
</evidence>
<name>B5LWK5_9PHYC</name>
<dbReference type="GeneID" id="6804889"/>
<keyword evidence="3" id="KW-1185">Reference proteome</keyword>
<feature type="compositionally biased region" description="Polar residues" evidence="1">
    <location>
        <begin position="99"/>
        <end position="113"/>
    </location>
</feature>
<protein>
    <submittedName>
        <fullName evidence="2">Uncharacterized protein</fullName>
    </submittedName>
</protein>
<feature type="region of interest" description="Disordered" evidence="1">
    <location>
        <begin position="89"/>
        <end position="113"/>
    </location>
</feature>
<sequence>MLKKIDTRNVRDPFAENPYRPLVKKTKRTQRYRSTAKSRICGMTVGDIRYCFQQLRNAGNQLCPEFVLYNGQCAGEFALSYLIETSNSMKRKKGGDPAYNSSPSLNDTSLPESQLNLNRTDSAKVSNLMEFL</sequence>
<dbReference type="EMBL" id="EU916176">
    <property type="protein sequence ID" value="ACH46868.1"/>
    <property type="molecule type" value="Genomic_DNA"/>
</dbReference>
<evidence type="ECO:0000313" key="2">
    <source>
        <dbReference type="EMBL" id="ACH46868.1"/>
    </source>
</evidence>
<dbReference type="RefSeq" id="YP_002154738.1">
    <property type="nucleotide sequence ID" value="NC_011183.1"/>
</dbReference>
<reference evidence="2 3" key="1">
    <citation type="journal article" date="2009" name="Virology">
        <title>Genomic analysis of the smallest giant virus--Feldmannia sp. virus 158.</title>
        <authorList>
            <person name="Schroeder D.C."/>
            <person name="Park Y."/>
            <person name="Yoon H.M."/>
            <person name="Lee Y.S."/>
            <person name="Kang S.W."/>
            <person name="Meints R.H."/>
            <person name="Ivey R.G."/>
            <person name="Choi T.J."/>
        </authorList>
    </citation>
    <scope>NUCLEOTIDE SEQUENCE [LARGE SCALE GENOMIC DNA]</scope>
    <source>
        <strain evidence="2">FsV-158</strain>
    </source>
</reference>
<organism evidence="2 3">
    <name type="scientific">Feldmannia species virus</name>
    <dbReference type="NCBI Taxonomy" id="39420"/>
    <lineage>
        <taxon>Viruses</taxon>
        <taxon>Varidnaviria</taxon>
        <taxon>Bamfordvirae</taxon>
        <taxon>Nucleocytoviricota</taxon>
        <taxon>Megaviricetes</taxon>
        <taxon>Algavirales</taxon>
        <taxon>Phycodnaviridae</taxon>
        <taxon>Phaeovirus</taxon>
        <taxon>Phaeovirus feldmanniae</taxon>
    </lineage>
</organism>
<dbReference type="KEGG" id="vg:6804889"/>
<evidence type="ECO:0000313" key="3">
    <source>
        <dbReference type="Proteomes" id="UP000204092"/>
    </source>
</evidence>
<accession>B5LWK5</accession>
<proteinExistence type="predicted"/>
<dbReference type="OrthoDB" id="38073at10239"/>